<organism evidence="2 3">
    <name type="scientific">Baekduia soli</name>
    <dbReference type="NCBI Taxonomy" id="496014"/>
    <lineage>
        <taxon>Bacteria</taxon>
        <taxon>Bacillati</taxon>
        <taxon>Actinomycetota</taxon>
        <taxon>Thermoleophilia</taxon>
        <taxon>Solirubrobacterales</taxon>
        <taxon>Baekduiaceae</taxon>
        <taxon>Baekduia</taxon>
    </lineage>
</organism>
<sequence>MSRREHPIVLLCAVLISAGLFCLTGMLGGLGPAELTGALVITVPVALVLRRVAAALAPRRAREPVAAVRARPRPAPLAPPERCS</sequence>
<keyword evidence="1" id="KW-1133">Transmembrane helix</keyword>
<dbReference type="AlphaFoldDB" id="A0A5B8U3S7"/>
<gene>
    <name evidence="2" type="ORF">FSW04_09110</name>
</gene>
<dbReference type="Proteomes" id="UP000321805">
    <property type="component" value="Chromosome"/>
</dbReference>
<keyword evidence="3" id="KW-1185">Reference proteome</keyword>
<feature type="transmembrane region" description="Helical" evidence="1">
    <location>
        <begin position="7"/>
        <end position="29"/>
    </location>
</feature>
<accession>A0A5B8U3S7</accession>
<keyword evidence="1" id="KW-0812">Transmembrane</keyword>
<dbReference type="EMBL" id="CP042430">
    <property type="protein sequence ID" value="QEC47716.1"/>
    <property type="molecule type" value="Genomic_DNA"/>
</dbReference>
<name>A0A5B8U3S7_9ACTN</name>
<reference evidence="2 3" key="1">
    <citation type="journal article" date="2018" name="J. Microbiol.">
        <title>Baekduia soli gen. nov., sp. nov., a novel bacterium isolated from the soil of Baekdu Mountain and proposal of a novel family name, Baekduiaceae fam. nov.</title>
        <authorList>
            <person name="An D.S."/>
            <person name="Siddiqi M.Z."/>
            <person name="Kim K.H."/>
            <person name="Yu H.S."/>
            <person name="Im W.T."/>
        </authorList>
    </citation>
    <scope>NUCLEOTIDE SEQUENCE [LARGE SCALE GENOMIC DNA]</scope>
    <source>
        <strain evidence="2 3">BR7-21</strain>
    </source>
</reference>
<protein>
    <submittedName>
        <fullName evidence="2">Uncharacterized protein</fullName>
    </submittedName>
</protein>
<proteinExistence type="predicted"/>
<dbReference type="KEGG" id="bsol:FSW04_09110"/>
<evidence type="ECO:0000256" key="1">
    <source>
        <dbReference type="SAM" id="Phobius"/>
    </source>
</evidence>
<evidence type="ECO:0000313" key="3">
    <source>
        <dbReference type="Proteomes" id="UP000321805"/>
    </source>
</evidence>
<dbReference type="RefSeq" id="WP_146918486.1">
    <property type="nucleotide sequence ID" value="NZ_CP042430.1"/>
</dbReference>
<feature type="transmembrane region" description="Helical" evidence="1">
    <location>
        <begin position="35"/>
        <end position="53"/>
    </location>
</feature>
<evidence type="ECO:0000313" key="2">
    <source>
        <dbReference type="EMBL" id="QEC47716.1"/>
    </source>
</evidence>
<keyword evidence="1" id="KW-0472">Membrane</keyword>